<dbReference type="Proteomes" id="UP000002574">
    <property type="component" value="Chromosome"/>
</dbReference>
<dbReference type="InterPro" id="IPR010044">
    <property type="entry name" value="MTAP"/>
</dbReference>
<dbReference type="FunFam" id="3.40.50.1580:FF:000012">
    <property type="entry name" value="Probable 6-oxopurine nucleoside phosphorylase"/>
    <property type="match status" value="1"/>
</dbReference>
<dbReference type="GO" id="GO:0017061">
    <property type="term" value="F:S-methyl-5-thioadenosine phosphorylase activity"/>
    <property type="evidence" value="ECO:0007669"/>
    <property type="project" value="InterPro"/>
</dbReference>
<evidence type="ECO:0000256" key="4">
    <source>
        <dbReference type="HAMAP-Rule" id="MF_01963"/>
    </source>
</evidence>
<evidence type="ECO:0000313" key="7">
    <source>
        <dbReference type="Proteomes" id="UP000002574"/>
    </source>
</evidence>
<protein>
    <recommendedName>
        <fullName evidence="4">Probable 6-oxopurine nucleoside phosphorylase</fullName>
        <ecNumber evidence="4">2.4.2.1</ecNumber>
    </recommendedName>
    <alternativeName>
        <fullName evidence="4">Purine nucleoside phosphorylase</fullName>
        <shortName evidence="4">PNP</shortName>
    </alternativeName>
</protein>
<dbReference type="CDD" id="cd09010">
    <property type="entry name" value="MTAP_SsMTAPII_like_MTIP"/>
    <property type="match status" value="1"/>
</dbReference>
<keyword evidence="2 4" id="KW-0808">Transferase</keyword>
<feature type="site" description="Important for substrate specificity" evidence="4">
    <location>
        <position position="235"/>
    </location>
</feature>
<keyword evidence="1 4" id="KW-0328">Glycosyltransferase</keyword>
<evidence type="ECO:0000256" key="1">
    <source>
        <dbReference type="ARBA" id="ARBA00022676"/>
    </source>
</evidence>
<dbReference type="RefSeq" id="WP_012964536.1">
    <property type="nucleotide sequence ID" value="NC_013799.1"/>
</dbReference>
<dbReference type="AlphaFoldDB" id="D3DKK4"/>
<keyword evidence="7" id="KW-1185">Reference proteome</keyword>
<name>D3DKK4_HYDTT</name>
<evidence type="ECO:0000256" key="2">
    <source>
        <dbReference type="ARBA" id="ARBA00022679"/>
    </source>
</evidence>
<dbReference type="UniPathway" id="UPA00606"/>
<feature type="binding site" evidence="4">
    <location>
        <position position="8"/>
    </location>
    <ligand>
        <name>phosphate</name>
        <dbReference type="ChEBI" id="CHEBI:43474"/>
    </ligand>
</feature>
<organism evidence="6 7">
    <name type="scientific">Hydrogenobacter thermophilus (strain DSM 6534 / IAM 12695 / TK-6)</name>
    <dbReference type="NCBI Taxonomy" id="608538"/>
    <lineage>
        <taxon>Bacteria</taxon>
        <taxon>Pseudomonadati</taxon>
        <taxon>Aquificota</taxon>
        <taxon>Aquificia</taxon>
        <taxon>Aquificales</taxon>
        <taxon>Aquificaceae</taxon>
        <taxon>Hydrogenobacter</taxon>
    </lineage>
</organism>
<dbReference type="PANTHER" id="PTHR42679:SF2">
    <property type="entry name" value="S-METHYL-5'-THIOADENOSINE PHOSPHORYLASE"/>
    <property type="match status" value="1"/>
</dbReference>
<comment type="similarity">
    <text evidence="4">Belongs to the PNP/MTAP phosphorylase family. MTAP subfamily.</text>
</comment>
<dbReference type="GO" id="GO:0019509">
    <property type="term" value="P:L-methionine salvage from methylthioadenosine"/>
    <property type="evidence" value="ECO:0007669"/>
    <property type="project" value="TreeGrafter"/>
</dbReference>
<dbReference type="Gene3D" id="3.40.50.1580">
    <property type="entry name" value="Nucleoside phosphorylase domain"/>
    <property type="match status" value="1"/>
</dbReference>
<accession>D3DKK4</accession>
<dbReference type="PROSITE" id="PS01240">
    <property type="entry name" value="PNP_MTAP_2"/>
    <property type="match status" value="1"/>
</dbReference>
<dbReference type="STRING" id="608538.HTH_1912"/>
<feature type="binding site" evidence="4">
    <location>
        <position position="199"/>
    </location>
    <ligand>
        <name>substrate</name>
    </ligand>
</feature>
<dbReference type="SUPFAM" id="SSF53167">
    <property type="entry name" value="Purine and uridine phosphorylases"/>
    <property type="match status" value="1"/>
</dbReference>
<keyword evidence="3 4" id="KW-0660">Purine salvage</keyword>
<feature type="binding site" evidence="4">
    <location>
        <begin position="223"/>
        <end position="225"/>
    </location>
    <ligand>
        <name>substrate</name>
    </ligand>
</feature>
<gene>
    <name evidence="6" type="ordered locus">HTH_1912</name>
</gene>
<comment type="function">
    <text evidence="4">Purine nucleoside phosphorylase which is highly specific for 6-oxopurine nucleosides. Cleaves guanosine or inosine to respective bases and sugar-1-phosphate molecules. Involved in purine salvage.</text>
</comment>
<evidence type="ECO:0000313" key="6">
    <source>
        <dbReference type="EMBL" id="BAI70356.1"/>
    </source>
</evidence>
<comment type="subunit">
    <text evidence="4">Homohexamer. Dimer of a homotrimer.</text>
</comment>
<dbReference type="Pfam" id="PF01048">
    <property type="entry name" value="PNP_UDP_1"/>
    <property type="match status" value="1"/>
</dbReference>
<dbReference type="EMBL" id="AP011112">
    <property type="protein sequence ID" value="BAI70356.1"/>
    <property type="molecule type" value="Genomic_DNA"/>
</dbReference>
<sequence length="277" mass="30195">MIGIIGGSGLYHLEGAGTVKEVSISTPFGEPSSSILILEVEGKEVAFLSRHGKGHIYPPHLVPYRANIWALKELGVSRILSVSAVGGIKESLSPGDYVVISDFIDLTKGRESTFYEGIRSRKVDGDDLVSRLLREGKVVHIDVSEAYCPQMRGVLCAVLERLKLSFHSQGVYACTEGPRFETPSEIRAIKILGGDVVGMTGYPEVVLSRELSMCYASICVVTNPAAGVSKHRLTSQEVIELMKRKEEELKKVIAEFVKSLPEERTCQCGKSLEGAQV</sequence>
<reference evidence="6 7" key="1">
    <citation type="journal article" date="2010" name="J. Bacteriol.">
        <title>Complete genome sequence of the thermophilic, obligately chemolithoautotrophic hydrogen-oxidizing bacterium Hydrogenobacter thermophilus TK-6.</title>
        <authorList>
            <person name="Arai H."/>
            <person name="Kanbe H."/>
            <person name="Ishii M."/>
            <person name="Igarashi Y."/>
        </authorList>
    </citation>
    <scope>NUCLEOTIDE SEQUENCE [LARGE SCALE GENOMIC DNA]</scope>
    <source>
        <strain evidence="7">DSM 6534 / IAM 12695 / TK-6</strain>
    </source>
</reference>
<dbReference type="NCBIfam" id="NF006599">
    <property type="entry name" value="PRK09136.1"/>
    <property type="match status" value="1"/>
</dbReference>
<feature type="binding site" evidence="4">
    <location>
        <begin position="50"/>
        <end position="51"/>
    </location>
    <ligand>
        <name>phosphate</name>
        <dbReference type="ChEBI" id="CHEBI:43474"/>
    </ligand>
</feature>
<dbReference type="HAMAP" id="MF_01963">
    <property type="entry name" value="MTAP"/>
    <property type="match status" value="1"/>
</dbReference>
<dbReference type="OrthoDB" id="1523230at2"/>
<dbReference type="KEGG" id="hte:Hydth_1894"/>
<comment type="pathway">
    <text evidence="4">Purine metabolism; purine nucleoside salvage.</text>
</comment>
<proteinExistence type="inferred from homology"/>
<dbReference type="InterPro" id="IPR000845">
    <property type="entry name" value="Nucleoside_phosphorylase_d"/>
</dbReference>
<feature type="binding site" evidence="4">
    <location>
        <position position="200"/>
    </location>
    <ligand>
        <name>phosphate</name>
        <dbReference type="ChEBI" id="CHEBI:43474"/>
    </ligand>
</feature>
<evidence type="ECO:0000259" key="5">
    <source>
        <dbReference type="Pfam" id="PF01048"/>
    </source>
</evidence>
<dbReference type="InterPro" id="IPR018099">
    <property type="entry name" value="Purine_phosphorylase-2_CS"/>
</dbReference>
<dbReference type="KEGG" id="hth:HTH_1912"/>
<comment type="catalytic activity">
    <reaction evidence="4">
        <text>a purine D-ribonucleoside + phosphate = a purine nucleobase + alpha-D-ribose 1-phosphate</text>
        <dbReference type="Rhea" id="RHEA:19805"/>
        <dbReference type="ChEBI" id="CHEBI:26386"/>
        <dbReference type="ChEBI" id="CHEBI:43474"/>
        <dbReference type="ChEBI" id="CHEBI:57720"/>
        <dbReference type="ChEBI" id="CHEBI:142355"/>
        <dbReference type="EC" id="2.4.2.1"/>
    </reaction>
</comment>
<feature type="site" description="Important for substrate specificity" evidence="4">
    <location>
        <position position="181"/>
    </location>
</feature>
<dbReference type="GO" id="GO:0006166">
    <property type="term" value="P:purine ribonucleoside salvage"/>
    <property type="evidence" value="ECO:0007669"/>
    <property type="project" value="UniProtKB-UniRule"/>
</dbReference>
<feature type="binding site" evidence="4">
    <location>
        <begin position="83"/>
        <end position="84"/>
    </location>
    <ligand>
        <name>phosphate</name>
        <dbReference type="ChEBI" id="CHEBI:43474"/>
    </ligand>
</feature>
<dbReference type="InterPro" id="IPR035994">
    <property type="entry name" value="Nucleoside_phosphorylase_sf"/>
</dbReference>
<evidence type="ECO:0000256" key="3">
    <source>
        <dbReference type="ARBA" id="ARBA00022726"/>
    </source>
</evidence>
<dbReference type="NCBIfam" id="TIGR01694">
    <property type="entry name" value="MTAP"/>
    <property type="match status" value="1"/>
</dbReference>
<comment type="miscellaneous">
    <text evidence="4">Although this enzyme belongs to the family of MTA phosphorylases based on sequence homology, it has been shown that conserved amino acid substitutions in the substrate binding pocket convert the substrate specificity of this enzyme from 6-aminopurines to 6-oxopurines.</text>
</comment>
<dbReference type="GO" id="GO:0005829">
    <property type="term" value="C:cytosol"/>
    <property type="evidence" value="ECO:0007669"/>
    <property type="project" value="TreeGrafter"/>
</dbReference>
<dbReference type="EC" id="2.4.2.1" evidence="4"/>
<dbReference type="PANTHER" id="PTHR42679">
    <property type="entry name" value="S-METHYL-5'-THIOADENOSINE PHOSPHORYLASE"/>
    <property type="match status" value="1"/>
</dbReference>
<dbReference type="PATRIC" id="fig|608538.5.peg.1926"/>
<feature type="domain" description="Nucleoside phosphorylase" evidence="5">
    <location>
        <begin position="2"/>
        <end position="258"/>
    </location>
</feature>
<dbReference type="eggNOG" id="COG0005">
    <property type="taxonomic scope" value="Bacteria"/>
</dbReference>